<evidence type="ECO:0000313" key="4">
    <source>
        <dbReference type="Proteomes" id="UP001181355"/>
    </source>
</evidence>
<evidence type="ECO:0000313" key="3">
    <source>
        <dbReference type="EMBL" id="WMW82377.1"/>
    </source>
</evidence>
<feature type="transmembrane region" description="Helical" evidence="1">
    <location>
        <begin position="14"/>
        <end position="32"/>
    </location>
</feature>
<evidence type="ECO:0000259" key="2">
    <source>
        <dbReference type="Pfam" id="PF00892"/>
    </source>
</evidence>
<feature type="transmembrane region" description="Helical" evidence="1">
    <location>
        <begin position="190"/>
        <end position="210"/>
    </location>
</feature>
<dbReference type="PANTHER" id="PTHR22911">
    <property type="entry name" value="ACYL-MALONYL CONDENSING ENZYME-RELATED"/>
    <property type="match status" value="1"/>
</dbReference>
<dbReference type="Proteomes" id="UP001181355">
    <property type="component" value="Chromosome"/>
</dbReference>
<dbReference type="EMBL" id="CP133720">
    <property type="protein sequence ID" value="WMW82377.1"/>
    <property type="molecule type" value="Genomic_DNA"/>
</dbReference>
<gene>
    <name evidence="3" type="ORF">RF679_08895</name>
</gene>
<feature type="transmembrane region" description="Helical" evidence="1">
    <location>
        <begin position="216"/>
        <end position="235"/>
    </location>
</feature>
<dbReference type="PANTHER" id="PTHR22911:SF135">
    <property type="entry name" value="BLR4310 PROTEIN"/>
    <property type="match status" value="1"/>
</dbReference>
<protein>
    <submittedName>
        <fullName evidence="3">DMT family transporter</fullName>
    </submittedName>
</protein>
<accession>A0ABY9RPL0</accession>
<dbReference type="RefSeq" id="WP_309483849.1">
    <property type="nucleotide sequence ID" value="NZ_CP133720.1"/>
</dbReference>
<dbReference type="SUPFAM" id="SSF103481">
    <property type="entry name" value="Multidrug resistance efflux transporter EmrE"/>
    <property type="match status" value="1"/>
</dbReference>
<proteinExistence type="predicted"/>
<feature type="transmembrane region" description="Helical" evidence="1">
    <location>
        <begin position="247"/>
        <end position="265"/>
    </location>
</feature>
<feature type="transmembrane region" description="Helical" evidence="1">
    <location>
        <begin position="44"/>
        <end position="61"/>
    </location>
</feature>
<feature type="transmembrane region" description="Helical" evidence="1">
    <location>
        <begin position="159"/>
        <end position="178"/>
    </location>
</feature>
<evidence type="ECO:0000256" key="1">
    <source>
        <dbReference type="SAM" id="Phobius"/>
    </source>
</evidence>
<keyword evidence="1" id="KW-0812">Transmembrane</keyword>
<dbReference type="InterPro" id="IPR037185">
    <property type="entry name" value="EmrE-like"/>
</dbReference>
<keyword evidence="1" id="KW-1133">Transmembrane helix</keyword>
<name>A0ABY9RPL0_9BURK</name>
<feature type="domain" description="EamA" evidence="2">
    <location>
        <begin position="159"/>
        <end position="286"/>
    </location>
</feature>
<feature type="transmembrane region" description="Helical" evidence="1">
    <location>
        <begin position="102"/>
        <end position="123"/>
    </location>
</feature>
<keyword evidence="4" id="KW-1185">Reference proteome</keyword>
<sequence>MQQHQIVQPSHKQALFLMVIAPAMWSSAGVLSRKLESARGFEVSFWRSFFAALFVIIALAFQHRSRLGAKLKGLGKFGLFSGLMWGSMFSCFMLAITMTTVANALIVESLSPLLTAIFAWIFLKEKIPTRTWLAILVAFVGMVWMFIDGFSKLDGRGLIGVILATCVPLAASSNVIILKRGGQDVDLIPAVFVGGLISACLMLPMALPFSASVHDLIILATLGVFQLGVPCMLMVHAAKGLSAPELSLLSLLEVLLGPLWVWMAVGEVPAQATLVGGAIVLTALIFNEVTALHLERKEAATH</sequence>
<feature type="transmembrane region" description="Helical" evidence="1">
    <location>
        <begin position="73"/>
        <end position="96"/>
    </location>
</feature>
<feature type="transmembrane region" description="Helical" evidence="1">
    <location>
        <begin position="271"/>
        <end position="294"/>
    </location>
</feature>
<dbReference type="Pfam" id="PF00892">
    <property type="entry name" value="EamA"/>
    <property type="match status" value="2"/>
</dbReference>
<dbReference type="InterPro" id="IPR000620">
    <property type="entry name" value="EamA_dom"/>
</dbReference>
<keyword evidence="1" id="KW-0472">Membrane</keyword>
<reference evidence="3" key="1">
    <citation type="submission" date="2023-09" db="EMBL/GenBank/DDBJ databases">
        <title>Undibacterium sp. 20NA77.5 isolated from freshwater.</title>
        <authorList>
            <person name="Le V."/>
            <person name="Ko S.-R."/>
            <person name="Ahn C.-Y."/>
            <person name="Oh H.-M."/>
        </authorList>
    </citation>
    <scope>NUCLEOTIDE SEQUENCE</scope>
    <source>
        <strain evidence="3">20NA77.5</strain>
    </source>
</reference>
<feature type="transmembrane region" description="Helical" evidence="1">
    <location>
        <begin position="130"/>
        <end position="147"/>
    </location>
</feature>
<feature type="domain" description="EamA" evidence="2">
    <location>
        <begin position="14"/>
        <end position="146"/>
    </location>
</feature>
<organism evidence="3 4">
    <name type="scientific">Undibacterium cyanobacteriorum</name>
    <dbReference type="NCBI Taxonomy" id="3073561"/>
    <lineage>
        <taxon>Bacteria</taxon>
        <taxon>Pseudomonadati</taxon>
        <taxon>Pseudomonadota</taxon>
        <taxon>Betaproteobacteria</taxon>
        <taxon>Burkholderiales</taxon>
        <taxon>Oxalobacteraceae</taxon>
        <taxon>Undibacterium</taxon>
    </lineage>
</organism>